<dbReference type="Proteomes" id="UP000249688">
    <property type="component" value="Unassembled WGS sequence"/>
</dbReference>
<protein>
    <submittedName>
        <fullName evidence="10">RND family efflux transporter MFP subunit</fullName>
    </submittedName>
</protein>
<dbReference type="PANTHER" id="PTHR30469">
    <property type="entry name" value="MULTIDRUG RESISTANCE PROTEIN MDTA"/>
    <property type="match status" value="1"/>
</dbReference>
<dbReference type="RefSeq" id="WP_111399019.1">
    <property type="nucleotide sequence ID" value="NZ_QKYU01000016.1"/>
</dbReference>
<sequence length="385" mass="40146">MFDSKVTAEDAQRASTPAPVGTRQRWWLAGLAVVAAAAVGVVLYQRAHAPPPPAPAAAAPTPALTVSIAVARTAPVRTMVMGDGSVVAWQELIIGAEAGGLRLVEAPVEEGQSVKAGQLLARMEDSVLTAQLDQARAAISEAEAALQAARADLARSEQLVQSQSASRQTLDQRRSAAQQAEARLASARAAAEAAQARLDQARILAPTDGIVSKVSARIGSVTAVGQELFRILRDGRLELDARVPELDLAQVHPGQPVTVRHGDRMIPAEVREIAPVVAADTRLGIVHIALPPSSGLRPGMFASAEIQGPERQMVLVPEAAVIFRDGAPASFVLAEGTGRVQLRRLNAGARRDGMVEITEGLRAGEAVVVAGAGFLSDGDLVQAAR</sequence>
<dbReference type="NCBIfam" id="TIGR01730">
    <property type="entry name" value="RND_mfp"/>
    <property type="match status" value="1"/>
</dbReference>
<keyword evidence="5" id="KW-0812">Transmembrane</keyword>
<evidence type="ECO:0000259" key="8">
    <source>
        <dbReference type="Pfam" id="PF25954"/>
    </source>
</evidence>
<keyword evidence="5" id="KW-1133">Transmembrane helix</keyword>
<keyword evidence="5" id="KW-0472">Membrane</keyword>
<evidence type="ECO:0000256" key="5">
    <source>
        <dbReference type="SAM" id="Phobius"/>
    </source>
</evidence>
<dbReference type="InterPro" id="IPR058624">
    <property type="entry name" value="MdtA-like_HH"/>
</dbReference>
<evidence type="ECO:0000256" key="2">
    <source>
        <dbReference type="ARBA" id="ARBA00009477"/>
    </source>
</evidence>
<feature type="coiled-coil region" evidence="4">
    <location>
        <begin position="132"/>
        <end position="204"/>
    </location>
</feature>
<dbReference type="EMBL" id="QKYU01000016">
    <property type="protein sequence ID" value="PZW43147.1"/>
    <property type="molecule type" value="Genomic_DNA"/>
</dbReference>
<keyword evidence="4" id="KW-0175">Coiled coil</keyword>
<dbReference type="Pfam" id="PF25967">
    <property type="entry name" value="RND-MFP_C"/>
    <property type="match status" value="1"/>
</dbReference>
<dbReference type="Pfam" id="PF25954">
    <property type="entry name" value="Beta-barrel_RND_2"/>
    <property type="match status" value="1"/>
</dbReference>
<comment type="subcellular location">
    <subcellularLocation>
        <location evidence="1">Cell envelope</location>
    </subcellularLocation>
</comment>
<proteinExistence type="inferred from homology"/>
<name>A0A2W7IUJ4_9PROT</name>
<keyword evidence="11" id="KW-1185">Reference proteome</keyword>
<dbReference type="Gene3D" id="1.10.287.470">
    <property type="entry name" value="Helix hairpin bin"/>
    <property type="match status" value="1"/>
</dbReference>
<organism evidence="10 11">
    <name type="scientific">Humitalea rosea</name>
    <dbReference type="NCBI Taxonomy" id="990373"/>
    <lineage>
        <taxon>Bacteria</taxon>
        <taxon>Pseudomonadati</taxon>
        <taxon>Pseudomonadota</taxon>
        <taxon>Alphaproteobacteria</taxon>
        <taxon>Acetobacterales</taxon>
        <taxon>Roseomonadaceae</taxon>
        <taxon>Humitalea</taxon>
    </lineage>
</organism>
<comment type="similarity">
    <text evidence="2">Belongs to the membrane fusion protein (MFP) (TC 8.A.1) family.</text>
</comment>
<dbReference type="InterPro" id="IPR006143">
    <property type="entry name" value="RND_pump_MFP"/>
</dbReference>
<evidence type="ECO:0000256" key="3">
    <source>
        <dbReference type="ARBA" id="ARBA00022448"/>
    </source>
</evidence>
<feature type="domain" description="Multidrug resistance protein MdtA-like barrel-sandwich hybrid" evidence="7">
    <location>
        <begin position="102"/>
        <end position="231"/>
    </location>
</feature>
<keyword evidence="3" id="KW-0813">Transport</keyword>
<feature type="domain" description="Multidrug resistance protein MdtA-like alpha-helical hairpin" evidence="6">
    <location>
        <begin position="131"/>
        <end position="200"/>
    </location>
</feature>
<gene>
    <name evidence="10" type="ORF">C8P66_11668</name>
</gene>
<evidence type="ECO:0000313" key="11">
    <source>
        <dbReference type="Proteomes" id="UP000249688"/>
    </source>
</evidence>
<dbReference type="Gene3D" id="2.40.30.170">
    <property type="match status" value="1"/>
</dbReference>
<feature type="transmembrane region" description="Helical" evidence="5">
    <location>
        <begin position="26"/>
        <end position="44"/>
    </location>
</feature>
<feature type="domain" description="CusB-like beta-barrel" evidence="8">
    <location>
        <begin position="239"/>
        <end position="308"/>
    </location>
</feature>
<accession>A0A2W7IUJ4</accession>
<dbReference type="GO" id="GO:0015562">
    <property type="term" value="F:efflux transmembrane transporter activity"/>
    <property type="evidence" value="ECO:0007669"/>
    <property type="project" value="TreeGrafter"/>
</dbReference>
<dbReference type="SUPFAM" id="SSF111369">
    <property type="entry name" value="HlyD-like secretion proteins"/>
    <property type="match status" value="1"/>
</dbReference>
<evidence type="ECO:0000313" key="10">
    <source>
        <dbReference type="EMBL" id="PZW43147.1"/>
    </source>
</evidence>
<reference evidence="10 11" key="1">
    <citation type="submission" date="2018-06" db="EMBL/GenBank/DDBJ databases">
        <title>Genomic Encyclopedia of Archaeal and Bacterial Type Strains, Phase II (KMG-II): from individual species to whole genera.</title>
        <authorList>
            <person name="Goeker M."/>
        </authorList>
    </citation>
    <scope>NUCLEOTIDE SEQUENCE [LARGE SCALE GENOMIC DNA]</scope>
    <source>
        <strain evidence="10 11">DSM 24525</strain>
    </source>
</reference>
<dbReference type="Pfam" id="PF25917">
    <property type="entry name" value="BSH_RND"/>
    <property type="match status" value="1"/>
</dbReference>
<dbReference type="InterPro" id="IPR058792">
    <property type="entry name" value="Beta-barrel_RND_2"/>
</dbReference>
<comment type="caution">
    <text evidence="10">The sequence shown here is derived from an EMBL/GenBank/DDBJ whole genome shotgun (WGS) entry which is preliminary data.</text>
</comment>
<dbReference type="Pfam" id="PF25876">
    <property type="entry name" value="HH_MFP_RND"/>
    <property type="match status" value="1"/>
</dbReference>
<feature type="domain" description="Multidrug resistance protein MdtA-like C-terminal permuted SH3" evidence="9">
    <location>
        <begin position="313"/>
        <end position="372"/>
    </location>
</feature>
<dbReference type="InterPro" id="IPR058625">
    <property type="entry name" value="MdtA-like_BSH"/>
</dbReference>
<evidence type="ECO:0000256" key="4">
    <source>
        <dbReference type="SAM" id="Coils"/>
    </source>
</evidence>
<dbReference type="Gene3D" id="2.40.420.20">
    <property type="match status" value="1"/>
</dbReference>
<dbReference type="PANTHER" id="PTHR30469:SF15">
    <property type="entry name" value="HLYD FAMILY OF SECRETION PROTEINS"/>
    <property type="match status" value="1"/>
</dbReference>
<dbReference type="Gene3D" id="2.40.50.100">
    <property type="match status" value="1"/>
</dbReference>
<dbReference type="InterPro" id="IPR058627">
    <property type="entry name" value="MdtA-like_C"/>
</dbReference>
<dbReference type="OrthoDB" id="7265739at2"/>
<dbReference type="AlphaFoldDB" id="A0A2W7IUJ4"/>
<evidence type="ECO:0000256" key="1">
    <source>
        <dbReference type="ARBA" id="ARBA00004196"/>
    </source>
</evidence>
<evidence type="ECO:0000259" key="9">
    <source>
        <dbReference type="Pfam" id="PF25967"/>
    </source>
</evidence>
<evidence type="ECO:0000259" key="6">
    <source>
        <dbReference type="Pfam" id="PF25876"/>
    </source>
</evidence>
<evidence type="ECO:0000259" key="7">
    <source>
        <dbReference type="Pfam" id="PF25917"/>
    </source>
</evidence>
<dbReference type="GO" id="GO:1990281">
    <property type="term" value="C:efflux pump complex"/>
    <property type="evidence" value="ECO:0007669"/>
    <property type="project" value="TreeGrafter"/>
</dbReference>